<dbReference type="EMBL" id="FNCA01000001">
    <property type="protein sequence ID" value="SDF35967.1"/>
    <property type="molecule type" value="Genomic_DNA"/>
</dbReference>
<sequence length="39" mass="4440">MQRNKISSLIYGNDILSRSSAIINYNSTHEVIIQSDMLN</sequence>
<reference evidence="1 2" key="1">
    <citation type="submission" date="2016-10" db="EMBL/GenBank/DDBJ databases">
        <authorList>
            <person name="Varghese N."/>
            <person name="Submissions S."/>
        </authorList>
    </citation>
    <scope>NUCLEOTIDE SEQUENCE [LARGE SCALE GENOMIC DNA]</scope>
    <source>
        <strain evidence="1 2">PL 12/M</strain>
    </source>
</reference>
<keyword evidence="2" id="KW-1185">Reference proteome</keyword>
<evidence type="ECO:0000313" key="1">
    <source>
        <dbReference type="EMBL" id="SDF35967.1"/>
    </source>
</evidence>
<dbReference type="Proteomes" id="UP000199259">
    <property type="component" value="Unassembled WGS sequence"/>
</dbReference>
<proteinExistence type="predicted"/>
<name>A0A7Z7AUP7_9EURY</name>
<organism evidence="1 2">
    <name type="scientific">Methanolobus vulcani</name>
    <dbReference type="NCBI Taxonomy" id="38026"/>
    <lineage>
        <taxon>Archaea</taxon>
        <taxon>Methanobacteriati</taxon>
        <taxon>Methanobacteriota</taxon>
        <taxon>Stenosarchaea group</taxon>
        <taxon>Methanomicrobia</taxon>
        <taxon>Methanosarcinales</taxon>
        <taxon>Methanosarcinaceae</taxon>
        <taxon>Methanolobus</taxon>
    </lineage>
</organism>
<comment type="caution">
    <text evidence="1">The sequence shown here is derived from an EMBL/GenBank/DDBJ whole genome shotgun (WGS) entry which is preliminary data.</text>
</comment>
<evidence type="ECO:0000313" key="2">
    <source>
        <dbReference type="Proteomes" id="UP000199259"/>
    </source>
</evidence>
<dbReference type="AlphaFoldDB" id="A0A7Z7AUP7"/>
<protein>
    <submittedName>
        <fullName evidence="1">Uncharacterized protein</fullName>
    </submittedName>
</protein>
<accession>A0A7Z7AUP7</accession>
<gene>
    <name evidence="1" type="ORF">SAMN04488589_0461</name>
</gene>